<evidence type="ECO:0000256" key="4">
    <source>
        <dbReference type="ARBA" id="ARBA00022723"/>
    </source>
</evidence>
<dbReference type="PROSITE" id="PS01070">
    <property type="entry name" value="NUCLEASE_NON_SPEC"/>
    <property type="match status" value="1"/>
</dbReference>
<evidence type="ECO:0000259" key="9">
    <source>
        <dbReference type="SMART" id="SM00477"/>
    </source>
</evidence>
<sequence length="272" mass="32202">MNKKRIIAALILSAVLFYKYYLEDKEALQNKENKTSKDIEEPTSHSSFNFLPTSTTKQIVKHNYYTLSYSEKHEQAEWVAYSLDKKDIVYTNFKRPFFIEDPKVKTKSAHWRNYKKSGYDRGHLCPAGDRKFSKDAFDETFYTSNISPQKHKFNAGIWNKLEQKVRYWTKKYNHLYVITGGILTDSNYKTIGKEKVVVPKAFYKILLDYTQPEIKAIAFLLPHKESNKPLYEFVVSIDELEKITKIDFFKDLPDDLEEKLESSTDYKKWSFR</sequence>
<dbReference type="InterPro" id="IPR040255">
    <property type="entry name" value="Non-specific_endonuclease"/>
</dbReference>
<evidence type="ECO:0000256" key="5">
    <source>
        <dbReference type="ARBA" id="ARBA00022759"/>
    </source>
</evidence>
<evidence type="ECO:0000256" key="6">
    <source>
        <dbReference type="ARBA" id="ARBA00022801"/>
    </source>
</evidence>
<keyword evidence="6 8" id="KW-0378">Hydrolase</keyword>
<keyword evidence="3 8" id="KW-0540">Nuclease</keyword>
<evidence type="ECO:0000256" key="8">
    <source>
        <dbReference type="RuleBase" id="RU366055"/>
    </source>
</evidence>
<dbReference type="GO" id="GO:0004519">
    <property type="term" value="F:endonuclease activity"/>
    <property type="evidence" value="ECO:0007669"/>
    <property type="project" value="UniProtKB-KW"/>
</dbReference>
<dbReference type="SMART" id="SM00892">
    <property type="entry name" value="Endonuclease_NS"/>
    <property type="match status" value="1"/>
</dbReference>
<dbReference type="SUPFAM" id="SSF54060">
    <property type="entry name" value="His-Me finger endonucleases"/>
    <property type="match status" value="1"/>
</dbReference>
<evidence type="ECO:0000256" key="7">
    <source>
        <dbReference type="ARBA" id="ARBA00022842"/>
    </source>
</evidence>
<dbReference type="RefSeq" id="WP_348712525.1">
    <property type="nucleotide sequence ID" value="NZ_CAXIXY010000005.1"/>
</dbReference>
<evidence type="ECO:0000256" key="3">
    <source>
        <dbReference type="ARBA" id="ARBA00022722"/>
    </source>
</evidence>
<accession>A0ABM9P2T6</accession>
<keyword evidence="7" id="KW-0460">Magnesium</keyword>
<comment type="similarity">
    <text evidence="2 8">Belongs to the DNA/RNA non-specific endonuclease family.</text>
</comment>
<organism evidence="11 12">
    <name type="scientific">Tenacibaculum platacis</name>
    <dbReference type="NCBI Taxonomy" id="3137852"/>
    <lineage>
        <taxon>Bacteria</taxon>
        <taxon>Pseudomonadati</taxon>
        <taxon>Bacteroidota</taxon>
        <taxon>Flavobacteriia</taxon>
        <taxon>Flavobacteriales</taxon>
        <taxon>Flavobacteriaceae</taxon>
        <taxon>Tenacibaculum</taxon>
    </lineage>
</organism>
<keyword evidence="12" id="KW-1185">Reference proteome</keyword>
<dbReference type="InterPro" id="IPR044925">
    <property type="entry name" value="His-Me_finger_sf"/>
</dbReference>
<protein>
    <recommendedName>
        <fullName evidence="8">Endonuclease</fullName>
        <ecNumber evidence="8">3.1.30.-</ecNumber>
    </recommendedName>
</protein>
<dbReference type="InterPro" id="IPR001604">
    <property type="entry name" value="Endo_G_ENPP1-like_dom"/>
</dbReference>
<evidence type="ECO:0000313" key="12">
    <source>
        <dbReference type="Proteomes" id="UP001497416"/>
    </source>
</evidence>
<dbReference type="EMBL" id="CAXIXY010000005">
    <property type="protein sequence ID" value="CAL2088503.1"/>
    <property type="molecule type" value="Genomic_DNA"/>
</dbReference>
<comment type="cofactor">
    <cofactor evidence="1 8">
        <name>Mg(2+)</name>
        <dbReference type="ChEBI" id="CHEBI:18420"/>
    </cofactor>
</comment>
<feature type="domain" description="DNA/RNA non-specific endonuclease/pyrophosphatase/phosphodiesterase" evidence="10">
    <location>
        <begin position="61"/>
        <end position="255"/>
    </location>
</feature>
<name>A0ABM9P2T6_9FLAO</name>
<dbReference type="CDD" id="cd00091">
    <property type="entry name" value="NUC"/>
    <property type="match status" value="1"/>
</dbReference>
<dbReference type="Pfam" id="PF01223">
    <property type="entry name" value="Endonuclease_NS"/>
    <property type="match status" value="1"/>
</dbReference>
<dbReference type="EC" id="3.1.30.-" evidence="8"/>
<evidence type="ECO:0000256" key="2">
    <source>
        <dbReference type="ARBA" id="ARBA00010052"/>
    </source>
</evidence>
<dbReference type="Gene3D" id="3.40.570.10">
    <property type="entry name" value="Extracellular Endonuclease, subunit A"/>
    <property type="match status" value="1"/>
</dbReference>
<reference evidence="11 12" key="1">
    <citation type="submission" date="2024-05" db="EMBL/GenBank/DDBJ databases">
        <authorList>
            <person name="Duchaud E."/>
        </authorList>
    </citation>
    <scope>NUCLEOTIDE SEQUENCE [LARGE SCALE GENOMIC DNA]</scope>
    <source>
        <strain evidence="11">Ena-SAMPLE-TAB-13-05-2024-13:56:06:370-140302</strain>
    </source>
</reference>
<feature type="domain" description="ENPP1-3/EXOG-like endonuclease/phosphodiesterase" evidence="9">
    <location>
        <begin position="62"/>
        <end position="255"/>
    </location>
</feature>
<comment type="caution">
    <text evidence="11">The sequence shown here is derived from an EMBL/GenBank/DDBJ whole genome shotgun (WGS) entry which is preliminary data.</text>
</comment>
<gene>
    <name evidence="11" type="ORF">T190607A01A_30142</name>
</gene>
<keyword evidence="4 8" id="KW-0479">Metal-binding</keyword>
<dbReference type="InterPro" id="IPR044929">
    <property type="entry name" value="DNA/RNA_non-sp_Endonuclease_sf"/>
</dbReference>
<dbReference type="InterPro" id="IPR018524">
    <property type="entry name" value="DNA/RNA_endonuclease_AS"/>
</dbReference>
<proteinExistence type="inferred from homology"/>
<dbReference type="PANTHER" id="PTHR13966:SF5">
    <property type="entry name" value="ENDONUCLEASE G, MITOCHONDRIAL"/>
    <property type="match status" value="1"/>
</dbReference>
<dbReference type="SMART" id="SM00477">
    <property type="entry name" value="NUC"/>
    <property type="match status" value="1"/>
</dbReference>
<dbReference type="InterPro" id="IPR020821">
    <property type="entry name" value="ENPP1-3/EXOG-like_nuc-like"/>
</dbReference>
<evidence type="ECO:0000259" key="10">
    <source>
        <dbReference type="SMART" id="SM00892"/>
    </source>
</evidence>
<dbReference type="GO" id="GO:0016787">
    <property type="term" value="F:hydrolase activity"/>
    <property type="evidence" value="ECO:0007669"/>
    <property type="project" value="UniProtKB-KW"/>
</dbReference>
<evidence type="ECO:0000256" key="1">
    <source>
        <dbReference type="ARBA" id="ARBA00001946"/>
    </source>
</evidence>
<dbReference type="Proteomes" id="UP001497416">
    <property type="component" value="Unassembled WGS sequence"/>
</dbReference>
<dbReference type="PANTHER" id="PTHR13966">
    <property type="entry name" value="ENDONUCLEASE RELATED"/>
    <property type="match status" value="1"/>
</dbReference>
<keyword evidence="5 8" id="KW-0255">Endonuclease</keyword>
<evidence type="ECO:0000313" key="11">
    <source>
        <dbReference type="EMBL" id="CAL2088503.1"/>
    </source>
</evidence>